<dbReference type="EMBL" id="BK067786">
    <property type="protein sequence ID" value="DBA51865.1"/>
    <property type="molecule type" value="Genomic_DNA"/>
</dbReference>
<name>A0AAT9J9K4_9VIRU</name>
<organism evidence="1">
    <name type="scientific">Nitrosopumilaceae spindle-shaped virus</name>
    <dbReference type="NCBI Taxonomy" id="3065433"/>
    <lineage>
        <taxon>Viruses</taxon>
    </lineage>
</organism>
<sequence>MSYFNLLKDQLTKGHFNANYKPRFICHLLSMPDFIDTKENIAISLSQVNKDKPHPYFMTHNTVFDVLTNRLGLVEKIGDSYKLKGNFSESQVSELKTLCKSRMEDF</sequence>
<proteinExistence type="predicted"/>
<evidence type="ECO:0000313" key="1">
    <source>
        <dbReference type="EMBL" id="DBA51865.1"/>
    </source>
</evidence>
<reference evidence="1" key="2">
    <citation type="submission" date="2024-03" db="EMBL/GenBank/DDBJ databases">
        <authorList>
            <person name="Ni Y."/>
            <person name="Xu T."/>
            <person name="Yan S."/>
            <person name="Chen L."/>
            <person name="Wang Y."/>
        </authorList>
    </citation>
    <scope>NUCLEOTIDE SEQUENCE</scope>
    <source>
        <strain evidence="1">NBC1</strain>
    </source>
</reference>
<reference evidence="1" key="1">
    <citation type="journal article" date="2024" name="Environ. Microbiol. Rep.">
        <title>Hiding in plain sight: The discovery of complete genomes of 11 hypothetical spindle-shaped viruses that putatively infect mesophilic ammonia-oxidizing archaea.</title>
        <authorList>
            <person name="Ni Y."/>
            <person name="Xu T."/>
            <person name="Yan S."/>
            <person name="Chen L."/>
            <person name="Wang Y."/>
        </authorList>
    </citation>
    <scope>NUCLEOTIDE SEQUENCE</scope>
    <source>
        <strain evidence="1">NBC1</strain>
    </source>
</reference>
<protein>
    <submittedName>
        <fullName evidence="1">ORF7</fullName>
    </submittedName>
</protein>
<accession>A0AAT9J9K4</accession>